<gene>
    <name evidence="2" type="ORF">SAMN06296036_13036</name>
</gene>
<feature type="transmembrane region" description="Helical" evidence="1">
    <location>
        <begin position="38"/>
        <end position="64"/>
    </location>
</feature>
<keyword evidence="1" id="KW-0812">Transmembrane</keyword>
<keyword evidence="1" id="KW-0472">Membrane</keyword>
<protein>
    <submittedName>
        <fullName evidence="2">Uncharacterized protein</fullName>
    </submittedName>
</protein>
<dbReference type="RefSeq" id="WP_132324966.1">
    <property type="nucleotide sequence ID" value="NZ_FWZT01000030.1"/>
</dbReference>
<evidence type="ECO:0000313" key="3">
    <source>
        <dbReference type="Proteomes" id="UP000192907"/>
    </source>
</evidence>
<accession>A0A1Y6CMN1</accession>
<dbReference type="EMBL" id="FWZT01000030">
    <property type="protein sequence ID" value="SMF76490.1"/>
    <property type="molecule type" value="Genomic_DNA"/>
</dbReference>
<sequence length="258" mass="28954">MWSWLRKVINYTKSNESVSLVYFVGRGRTHRHRLSSRFIVIGSLTAVFLSLFGIAAVIASGMFIESRNYLVNSLRERTEQVLNYQSQYENIFEQAYDDTPQLENQMQTEPAAPVINLKDWQEAKASPLFFISRLTMTTLARGGTSIEFSLSNTSESLLKGYSWGVAKLQLADGNIKLIGIPNDQVILTESGSIMDLSLANSFSFRKRWNSQLNFSLPSGVEGAELVGMMLYFADQNGELLARYPFKPLGPTAIELSSH</sequence>
<dbReference type="AlphaFoldDB" id="A0A1Y6CMN1"/>
<keyword evidence="1" id="KW-1133">Transmembrane helix</keyword>
<organism evidence="2 3">
    <name type="scientific">Pseudobacteriovorax antillogorgiicola</name>
    <dbReference type="NCBI Taxonomy" id="1513793"/>
    <lineage>
        <taxon>Bacteria</taxon>
        <taxon>Pseudomonadati</taxon>
        <taxon>Bdellovibrionota</taxon>
        <taxon>Oligoflexia</taxon>
        <taxon>Oligoflexales</taxon>
        <taxon>Pseudobacteriovoracaceae</taxon>
        <taxon>Pseudobacteriovorax</taxon>
    </lineage>
</organism>
<proteinExistence type="predicted"/>
<reference evidence="3" key="1">
    <citation type="submission" date="2017-04" db="EMBL/GenBank/DDBJ databases">
        <authorList>
            <person name="Varghese N."/>
            <person name="Submissions S."/>
        </authorList>
    </citation>
    <scope>NUCLEOTIDE SEQUENCE [LARGE SCALE GENOMIC DNA]</scope>
    <source>
        <strain evidence="3">RKEM611</strain>
    </source>
</reference>
<dbReference type="Proteomes" id="UP000192907">
    <property type="component" value="Unassembled WGS sequence"/>
</dbReference>
<name>A0A1Y6CMN1_9BACT</name>
<keyword evidence="3" id="KW-1185">Reference proteome</keyword>
<evidence type="ECO:0000313" key="2">
    <source>
        <dbReference type="EMBL" id="SMF76490.1"/>
    </source>
</evidence>
<evidence type="ECO:0000256" key="1">
    <source>
        <dbReference type="SAM" id="Phobius"/>
    </source>
</evidence>